<dbReference type="GO" id="GO:0019478">
    <property type="term" value="P:D-amino acid catabolic process"/>
    <property type="evidence" value="ECO:0007669"/>
    <property type="project" value="TreeGrafter"/>
</dbReference>
<dbReference type="GO" id="GO:0071949">
    <property type="term" value="F:FAD binding"/>
    <property type="evidence" value="ECO:0007669"/>
    <property type="project" value="InterPro"/>
</dbReference>
<dbReference type="EnsemblMetazoa" id="AALB004168-RA">
    <property type="protein sequence ID" value="AALB004168-PA"/>
    <property type="gene ID" value="AALB004168"/>
</dbReference>
<feature type="region of interest" description="Disordered" evidence="7">
    <location>
        <begin position="14"/>
        <end position="36"/>
    </location>
</feature>
<protein>
    <recommendedName>
        <fullName evidence="8">FAD dependent oxidoreductase domain-containing protein</fullName>
    </recommendedName>
</protein>
<reference evidence="9" key="2">
    <citation type="submission" date="2022-08" db="UniProtKB">
        <authorList>
            <consortium name="EnsemblMetazoa"/>
        </authorList>
    </citation>
    <scope>IDENTIFICATION</scope>
    <source>
        <strain evidence="9">STECLA/ALBI9_A</strain>
    </source>
</reference>
<dbReference type="SUPFAM" id="SSF54373">
    <property type="entry name" value="FAD-linked reductases, C-terminal domain"/>
    <property type="match status" value="1"/>
</dbReference>
<feature type="binding site" evidence="6">
    <location>
        <position position="346"/>
    </location>
    <ligand>
        <name>D-dopa</name>
        <dbReference type="ChEBI" id="CHEBI:149689"/>
    </ligand>
</feature>
<keyword evidence="4 6" id="KW-0274">FAD</keyword>
<dbReference type="Gene3D" id="3.40.50.720">
    <property type="entry name" value="NAD(P)-binding Rossmann-like Domain"/>
    <property type="match status" value="1"/>
</dbReference>
<dbReference type="SUPFAM" id="SSF51971">
    <property type="entry name" value="Nucleotide-binding domain"/>
    <property type="match status" value="1"/>
</dbReference>
<dbReference type="InterPro" id="IPR006076">
    <property type="entry name" value="FAD-dep_OxRdtase"/>
</dbReference>
<dbReference type="VEuPathDB" id="VectorBase:AALB004168"/>
<dbReference type="PROSITE" id="PS00677">
    <property type="entry name" value="DAO"/>
    <property type="match status" value="1"/>
</dbReference>
<evidence type="ECO:0000256" key="6">
    <source>
        <dbReference type="PIRSR" id="PIRSR000189-1"/>
    </source>
</evidence>
<dbReference type="InterPro" id="IPR023209">
    <property type="entry name" value="DAO"/>
</dbReference>
<reference evidence="9 10" key="1">
    <citation type="journal article" date="2017" name="G3 (Bethesda)">
        <title>The Physical Genome Mapping of Anopheles albimanus Corrected Scaffold Misassemblies and Identified Interarm Rearrangements in Genus Anopheles.</title>
        <authorList>
            <person name="Artemov G.N."/>
            <person name="Peery A.N."/>
            <person name="Jiang X."/>
            <person name="Tu Z."/>
            <person name="Stegniy V.N."/>
            <person name="Sharakhova M.V."/>
            <person name="Sharakhov I.V."/>
        </authorList>
    </citation>
    <scope>NUCLEOTIDE SEQUENCE [LARGE SCALE GENOMIC DNA]</scope>
    <source>
        <strain evidence="9 10">ALBI9_A</strain>
    </source>
</reference>
<evidence type="ECO:0000256" key="5">
    <source>
        <dbReference type="ARBA" id="ARBA00023002"/>
    </source>
</evidence>
<evidence type="ECO:0000313" key="10">
    <source>
        <dbReference type="Proteomes" id="UP000069272"/>
    </source>
</evidence>
<feature type="binding site" evidence="6">
    <location>
        <position position="222"/>
    </location>
    <ligand>
        <name>FAD</name>
        <dbReference type="ChEBI" id="CHEBI:57692"/>
    </ligand>
</feature>
<feature type="compositionally biased region" description="Pro residues" evidence="7">
    <location>
        <begin position="22"/>
        <end position="31"/>
    </location>
</feature>
<name>A0A182FCD4_ANOAL</name>
<dbReference type="VEuPathDB" id="VectorBase:AALB20_029203"/>
<evidence type="ECO:0000256" key="4">
    <source>
        <dbReference type="ARBA" id="ARBA00022827"/>
    </source>
</evidence>
<feature type="binding site" evidence="6">
    <location>
        <position position="316"/>
    </location>
    <ligand>
        <name>D-dopa</name>
        <dbReference type="ChEBI" id="CHEBI:149689"/>
    </ligand>
</feature>
<dbReference type="AlphaFoldDB" id="A0A182FCD4"/>
<keyword evidence="3" id="KW-0285">Flavoprotein</keyword>
<sequence>MDMNTESARICTVAAEHTTGPPYRPTGPDGPNPERTSNMNVCVVGAGVVGLTTALELQSELRNANVTVLADRFEQDTCSDVAAGLFRPGTSFSGPTEEITRKWISDAYSYWDELRKTAHSVKAGVCQMSGYIFSSRDPAIVRNHYIEKVVPVYRAATEPELRLCPGEWKYGSFFTTILAECRLYQPWATERFLENGGQIVKADSLNSFRELDGRYDVVVNCTGLGAKRLCSDHKLVPIRGQITKVRAPWVKTAFYADFDTYVIPGFEGVTLGGCRNYDSYNTDVCRHDAAAIRERCEALLPSLKSAPVLREAVGLRPHRDPVRLEIELVATANKALRVVHNYGHGGYGVTTAPGTAKHAVQLVRDALKSNSKL</sequence>
<evidence type="ECO:0000256" key="2">
    <source>
        <dbReference type="ARBA" id="ARBA00006730"/>
    </source>
</evidence>
<feature type="binding site" evidence="6">
    <location>
        <begin position="83"/>
        <end position="85"/>
    </location>
    <ligand>
        <name>FAD</name>
        <dbReference type="ChEBI" id="CHEBI:57692"/>
    </ligand>
</feature>
<dbReference type="PANTHER" id="PTHR11530">
    <property type="entry name" value="D-AMINO ACID OXIDASE"/>
    <property type="match status" value="1"/>
</dbReference>
<feature type="binding site" evidence="6">
    <location>
        <begin position="345"/>
        <end position="350"/>
    </location>
    <ligand>
        <name>FAD</name>
        <dbReference type="ChEBI" id="CHEBI:57692"/>
    </ligand>
</feature>
<dbReference type="PIRSF" id="PIRSF000189">
    <property type="entry name" value="D-aa_oxidase"/>
    <property type="match status" value="1"/>
</dbReference>
<evidence type="ECO:0000256" key="7">
    <source>
        <dbReference type="SAM" id="MobiDB-lite"/>
    </source>
</evidence>
<accession>A0A182FCD4</accession>
<keyword evidence="10" id="KW-1185">Reference proteome</keyword>
<feature type="domain" description="FAD dependent oxidoreductase" evidence="8">
    <location>
        <begin position="41"/>
        <end position="362"/>
    </location>
</feature>
<evidence type="ECO:0000259" key="8">
    <source>
        <dbReference type="Pfam" id="PF01266"/>
    </source>
</evidence>
<dbReference type="STRING" id="7167.A0A182FCD4"/>
<dbReference type="GO" id="GO:0003884">
    <property type="term" value="F:D-amino-acid oxidase activity"/>
    <property type="evidence" value="ECO:0007669"/>
    <property type="project" value="InterPro"/>
</dbReference>
<comment type="similarity">
    <text evidence="2">Belongs to the DAMOX/DASOX family.</text>
</comment>
<evidence type="ECO:0000256" key="1">
    <source>
        <dbReference type="ARBA" id="ARBA00001974"/>
    </source>
</evidence>
<proteinExistence type="inferred from homology"/>
<feature type="binding site" evidence="6">
    <location>
        <begin position="71"/>
        <end position="72"/>
    </location>
    <ligand>
        <name>FAD</name>
        <dbReference type="ChEBI" id="CHEBI:57692"/>
    </ligand>
</feature>
<feature type="binding site" evidence="6">
    <location>
        <position position="261"/>
    </location>
    <ligand>
        <name>D-dopa</name>
        <dbReference type="ChEBI" id="CHEBI:149689"/>
    </ligand>
</feature>
<evidence type="ECO:0000313" key="9">
    <source>
        <dbReference type="EnsemblMetazoa" id="AALB004168-PA"/>
    </source>
</evidence>
<keyword evidence="5" id="KW-0560">Oxidoreductase</keyword>
<dbReference type="InterPro" id="IPR006181">
    <property type="entry name" value="D-amino_acid_oxidase_CS"/>
</dbReference>
<evidence type="ECO:0000256" key="3">
    <source>
        <dbReference type="ARBA" id="ARBA00022630"/>
    </source>
</evidence>
<dbReference type="Proteomes" id="UP000069272">
    <property type="component" value="Chromosome 3L"/>
</dbReference>
<comment type="cofactor">
    <cofactor evidence="1 6">
        <name>FAD</name>
        <dbReference type="ChEBI" id="CHEBI:57692"/>
    </cofactor>
</comment>
<organism evidence="9 10">
    <name type="scientific">Anopheles albimanus</name>
    <name type="common">New world malaria mosquito</name>
    <dbReference type="NCBI Taxonomy" id="7167"/>
    <lineage>
        <taxon>Eukaryota</taxon>
        <taxon>Metazoa</taxon>
        <taxon>Ecdysozoa</taxon>
        <taxon>Arthropoda</taxon>
        <taxon>Hexapoda</taxon>
        <taxon>Insecta</taxon>
        <taxon>Pterygota</taxon>
        <taxon>Neoptera</taxon>
        <taxon>Endopterygota</taxon>
        <taxon>Diptera</taxon>
        <taxon>Nematocera</taxon>
        <taxon>Culicoidea</taxon>
        <taxon>Culicidae</taxon>
        <taxon>Anophelinae</taxon>
        <taxon>Anopheles</taxon>
    </lineage>
</organism>
<dbReference type="PANTHER" id="PTHR11530:SF17">
    <property type="entry name" value="RE49860P"/>
    <property type="match status" value="1"/>
</dbReference>
<dbReference type="Gene3D" id="3.30.9.10">
    <property type="entry name" value="D-Amino Acid Oxidase, subunit A, domain 2"/>
    <property type="match status" value="1"/>
</dbReference>
<dbReference type="GO" id="GO:0005737">
    <property type="term" value="C:cytoplasm"/>
    <property type="evidence" value="ECO:0007669"/>
    <property type="project" value="TreeGrafter"/>
</dbReference>
<dbReference type="Pfam" id="PF01266">
    <property type="entry name" value="DAO"/>
    <property type="match status" value="1"/>
</dbReference>